<accession>A0A0R3TE07</accession>
<gene>
    <name evidence="1" type="ORF">HNAJ_LOCUS5294</name>
</gene>
<dbReference type="SMART" id="SM00367">
    <property type="entry name" value="LRR_CC"/>
    <property type="match status" value="3"/>
</dbReference>
<dbReference type="STRING" id="102285.A0A0R3TE07"/>
<dbReference type="OrthoDB" id="2153609at2759"/>
<dbReference type="AlphaFoldDB" id="A0A0R3TE07"/>
<name>A0A0R3TE07_RODNA</name>
<dbReference type="InterPro" id="IPR032675">
    <property type="entry name" value="LRR_dom_sf"/>
</dbReference>
<evidence type="ECO:0000313" key="2">
    <source>
        <dbReference type="Proteomes" id="UP000278807"/>
    </source>
</evidence>
<organism evidence="3">
    <name type="scientific">Rodentolepis nana</name>
    <name type="common">Dwarf tapeworm</name>
    <name type="synonym">Hymenolepis nana</name>
    <dbReference type="NCBI Taxonomy" id="102285"/>
    <lineage>
        <taxon>Eukaryota</taxon>
        <taxon>Metazoa</taxon>
        <taxon>Spiralia</taxon>
        <taxon>Lophotrochozoa</taxon>
        <taxon>Platyhelminthes</taxon>
        <taxon>Cestoda</taxon>
        <taxon>Eucestoda</taxon>
        <taxon>Cyclophyllidea</taxon>
        <taxon>Hymenolepididae</taxon>
        <taxon>Rodentolepis</taxon>
    </lineage>
</organism>
<dbReference type="SUPFAM" id="SSF52047">
    <property type="entry name" value="RNI-like"/>
    <property type="match status" value="1"/>
</dbReference>
<evidence type="ECO:0000313" key="3">
    <source>
        <dbReference type="WBParaSite" id="HNAJ_0000529601-mRNA-1"/>
    </source>
</evidence>
<dbReference type="InterPro" id="IPR006553">
    <property type="entry name" value="Leu-rich_rpt_Cys-con_subtyp"/>
</dbReference>
<sequence length="167" mass="18712">MRIAAHCPHLLRLDLGWCTGIESEPSGCLRELVSKCRKLQVLSLAAVRSVTPADVDAISDFLQDTLVDLDLIGNALINQACINRLLANCTKLKYLDISHCPSISIYEALSLRANYNHCTIVFNHHTFLPTTYDDENWQEMNFELPQLPPPHQFPPLALPAPTEDYDG</sequence>
<reference evidence="1 2" key="2">
    <citation type="submission" date="2018-11" db="EMBL/GenBank/DDBJ databases">
        <authorList>
            <consortium name="Pathogen Informatics"/>
        </authorList>
    </citation>
    <scope>NUCLEOTIDE SEQUENCE [LARGE SCALE GENOMIC DNA]</scope>
</reference>
<dbReference type="InterPro" id="IPR001611">
    <property type="entry name" value="Leu-rich_rpt"/>
</dbReference>
<dbReference type="WBParaSite" id="HNAJ_0000529601-mRNA-1">
    <property type="protein sequence ID" value="HNAJ_0000529601-mRNA-1"/>
    <property type="gene ID" value="HNAJ_0000529601"/>
</dbReference>
<dbReference type="Gene3D" id="3.80.10.10">
    <property type="entry name" value="Ribonuclease Inhibitor"/>
    <property type="match status" value="1"/>
</dbReference>
<proteinExistence type="predicted"/>
<protein>
    <submittedName>
        <fullName evidence="3">F-box/LRR-repeat protein 15</fullName>
    </submittedName>
</protein>
<dbReference type="Pfam" id="PF13516">
    <property type="entry name" value="LRR_6"/>
    <property type="match status" value="2"/>
</dbReference>
<dbReference type="Proteomes" id="UP000278807">
    <property type="component" value="Unassembled WGS sequence"/>
</dbReference>
<reference evidence="3" key="1">
    <citation type="submission" date="2017-02" db="UniProtKB">
        <authorList>
            <consortium name="WormBaseParasite"/>
        </authorList>
    </citation>
    <scope>IDENTIFICATION</scope>
</reference>
<keyword evidence="2" id="KW-1185">Reference proteome</keyword>
<dbReference type="EMBL" id="UZAE01004375">
    <property type="protein sequence ID" value="VDO01154.1"/>
    <property type="molecule type" value="Genomic_DNA"/>
</dbReference>
<evidence type="ECO:0000313" key="1">
    <source>
        <dbReference type="EMBL" id="VDO01154.1"/>
    </source>
</evidence>